<evidence type="ECO:0000313" key="5">
    <source>
        <dbReference type="EMBL" id="RDI54533.1"/>
    </source>
</evidence>
<comment type="caution">
    <text evidence="5">The sequence shown here is derived from an EMBL/GenBank/DDBJ whole genome shotgun (WGS) entry which is preliminary data.</text>
</comment>
<dbReference type="AlphaFoldDB" id="A0A370HC61"/>
<proteinExistence type="inferred from homology"/>
<keyword evidence="6" id="KW-1185">Reference proteome</keyword>
<dbReference type="InterPro" id="IPR025734">
    <property type="entry name" value="EspG"/>
</dbReference>
<dbReference type="STRING" id="1210089.GCA_001613165_07432"/>
<comment type="similarity">
    <text evidence="2">Belongs to the EspG family.</text>
</comment>
<dbReference type="EMBL" id="QQAZ01000002">
    <property type="protein sequence ID" value="RDI54533.1"/>
    <property type="molecule type" value="Genomic_DNA"/>
</dbReference>
<name>A0A370HC61_9NOCA</name>
<comment type="subcellular location">
    <subcellularLocation>
        <location evidence="1">Cytoplasm</location>
    </subcellularLocation>
</comment>
<evidence type="ECO:0000256" key="2">
    <source>
        <dbReference type="ARBA" id="ARBA00006411"/>
    </source>
</evidence>
<sequence length="276" mass="29587">MSDDPVAVDLNVDAALLLKDLVGIDSYPAVLGLMPNIYRLEDRDRVHAVVAEELAEAGILGDDGVHPAVAQWLQCLYRPDMELVAHILDVGEDGVPGTMLLMSFVRSGDVHVLAVRCGDHVVIQPVFQEGEQLDTVAAAVTAALGPAPALRFDPVAAPLEQIHELASESDERRRDLLELGAQPHTAGMLTRVLNEVVRRAEVVLVEHRDGGSAQTEVCLNVLDTPSGRIVVTPSMAMDGQVWSTYAPGDEAAIRGGIAALLELLPGRSWFETSRTG</sequence>
<evidence type="ECO:0000313" key="6">
    <source>
        <dbReference type="Proteomes" id="UP000255355"/>
    </source>
</evidence>
<evidence type="ECO:0000256" key="3">
    <source>
        <dbReference type="ARBA" id="ARBA00022490"/>
    </source>
</evidence>
<dbReference type="RefSeq" id="WP_068031203.1">
    <property type="nucleotide sequence ID" value="NZ_QQAZ01000002.1"/>
</dbReference>
<evidence type="ECO:0000256" key="4">
    <source>
        <dbReference type="ARBA" id="ARBA00023186"/>
    </source>
</evidence>
<dbReference type="Proteomes" id="UP000255355">
    <property type="component" value="Unassembled WGS sequence"/>
</dbReference>
<gene>
    <name evidence="5" type="ORF">DFR68_102661</name>
</gene>
<keyword evidence="3" id="KW-0963">Cytoplasm</keyword>
<keyword evidence="4" id="KW-0143">Chaperone</keyword>
<dbReference type="Pfam" id="PF14011">
    <property type="entry name" value="ESX-1_EspG"/>
    <property type="match status" value="1"/>
</dbReference>
<organism evidence="5 6">
    <name type="scientific">Nocardia mexicana</name>
    <dbReference type="NCBI Taxonomy" id="279262"/>
    <lineage>
        <taxon>Bacteria</taxon>
        <taxon>Bacillati</taxon>
        <taxon>Actinomycetota</taxon>
        <taxon>Actinomycetes</taxon>
        <taxon>Mycobacteriales</taxon>
        <taxon>Nocardiaceae</taxon>
        <taxon>Nocardia</taxon>
    </lineage>
</organism>
<reference evidence="5 6" key="1">
    <citation type="submission" date="2018-07" db="EMBL/GenBank/DDBJ databases">
        <title>Genomic Encyclopedia of Type Strains, Phase IV (KMG-IV): sequencing the most valuable type-strain genomes for metagenomic binning, comparative biology and taxonomic classification.</title>
        <authorList>
            <person name="Goeker M."/>
        </authorList>
    </citation>
    <scope>NUCLEOTIDE SEQUENCE [LARGE SCALE GENOMIC DNA]</scope>
    <source>
        <strain evidence="5 6">DSM 44952</strain>
    </source>
</reference>
<accession>A0A370HC61</accession>
<evidence type="ECO:0000256" key="1">
    <source>
        <dbReference type="ARBA" id="ARBA00004496"/>
    </source>
</evidence>
<protein>
    <submittedName>
        <fullName evidence="5">ESAT-6 protein secretion system EspG family protein</fullName>
    </submittedName>
</protein>
<dbReference type="OrthoDB" id="4525561at2"/>